<accession>A0A8S4BXC6</accession>
<evidence type="ECO:0000259" key="7">
    <source>
        <dbReference type="PROSITE" id="PS51352"/>
    </source>
</evidence>
<dbReference type="GO" id="GO:0016491">
    <property type="term" value="F:oxidoreductase activity"/>
    <property type="evidence" value="ECO:0007669"/>
    <property type="project" value="UniProtKB-KW"/>
</dbReference>
<dbReference type="PROSITE" id="PS51352">
    <property type="entry name" value="THIOREDOXIN_2"/>
    <property type="match status" value="1"/>
</dbReference>
<dbReference type="InterPro" id="IPR036249">
    <property type="entry name" value="Thioredoxin-like_sf"/>
</dbReference>
<feature type="signal peptide" evidence="6">
    <location>
        <begin position="1"/>
        <end position="22"/>
    </location>
</feature>
<keyword evidence="4" id="KW-1015">Disulfide bond</keyword>
<keyword evidence="9" id="KW-1185">Reference proteome</keyword>
<protein>
    <submittedName>
        <fullName evidence="8">DsbA family protein</fullName>
    </submittedName>
</protein>
<keyword evidence="2 6" id="KW-0732">Signal</keyword>
<dbReference type="Gene3D" id="3.40.30.10">
    <property type="entry name" value="Glutaredoxin"/>
    <property type="match status" value="1"/>
</dbReference>
<comment type="caution">
    <text evidence="8">The sequence shown here is derived from an EMBL/GenBank/DDBJ whole genome shotgun (WGS) entry which is preliminary data.</text>
</comment>
<dbReference type="EMBL" id="CAJVAF010000348">
    <property type="protein sequence ID" value="CAG7599666.1"/>
    <property type="molecule type" value="Genomic_DNA"/>
</dbReference>
<dbReference type="InterPro" id="IPR012336">
    <property type="entry name" value="Thioredoxin-like_fold"/>
</dbReference>
<dbReference type="PANTHER" id="PTHR13887:SF14">
    <property type="entry name" value="DISULFIDE BOND FORMATION PROTEIN D"/>
    <property type="match status" value="1"/>
</dbReference>
<feature type="domain" description="Thioredoxin" evidence="7">
    <location>
        <begin position="12"/>
        <end position="204"/>
    </location>
</feature>
<gene>
    <name evidence="8" type="ORF">MHYMCMPASI_01115</name>
</gene>
<evidence type="ECO:0000313" key="9">
    <source>
        <dbReference type="Proteomes" id="UP000837675"/>
    </source>
</evidence>
<feature type="chain" id="PRO_5035930871" evidence="6">
    <location>
        <begin position="23"/>
        <end position="212"/>
    </location>
</feature>
<comment type="similarity">
    <text evidence="1">Belongs to the thioredoxin family. DsbA subfamily.</text>
</comment>
<dbReference type="Gene3D" id="1.10.40.80">
    <property type="match status" value="1"/>
</dbReference>
<evidence type="ECO:0000256" key="5">
    <source>
        <dbReference type="ARBA" id="ARBA00023284"/>
    </source>
</evidence>
<evidence type="ECO:0000256" key="1">
    <source>
        <dbReference type="ARBA" id="ARBA00005791"/>
    </source>
</evidence>
<organism evidence="8 9">
    <name type="scientific">Hyalomma marginatum</name>
    <dbReference type="NCBI Taxonomy" id="34627"/>
    <lineage>
        <taxon>Eukaryota</taxon>
        <taxon>Metazoa</taxon>
        <taxon>Ecdysozoa</taxon>
        <taxon>Arthropoda</taxon>
        <taxon>Chelicerata</taxon>
        <taxon>Arachnida</taxon>
        <taxon>Acari</taxon>
        <taxon>Parasitiformes</taxon>
        <taxon>Ixodida</taxon>
        <taxon>Ixodoidea</taxon>
        <taxon>Ixodidae</taxon>
        <taxon>Hyalomminae</taxon>
        <taxon>Hyalomma</taxon>
    </lineage>
</organism>
<dbReference type="PANTHER" id="PTHR13887">
    <property type="entry name" value="GLUTATHIONE S-TRANSFERASE KAPPA"/>
    <property type="match status" value="1"/>
</dbReference>
<name>A0A8S4BXC6_9ACAR</name>
<evidence type="ECO:0000256" key="2">
    <source>
        <dbReference type="ARBA" id="ARBA00022729"/>
    </source>
</evidence>
<proteinExistence type="inferred from homology"/>
<evidence type="ECO:0000313" key="8">
    <source>
        <dbReference type="EMBL" id="CAG7599666.1"/>
    </source>
</evidence>
<dbReference type="SUPFAM" id="SSF52833">
    <property type="entry name" value="Thioredoxin-like"/>
    <property type="match status" value="1"/>
</dbReference>
<evidence type="ECO:0000256" key="6">
    <source>
        <dbReference type="SAM" id="SignalP"/>
    </source>
</evidence>
<dbReference type="InterPro" id="IPR013766">
    <property type="entry name" value="Thioredoxin_domain"/>
</dbReference>
<reference evidence="8" key="1">
    <citation type="submission" date="2021-06" db="EMBL/GenBank/DDBJ databases">
        <authorList>
            <person name="Nardi T."/>
            <person name="Nardi T."/>
        </authorList>
    </citation>
    <scope>NUCLEOTIDE SEQUENCE</scope>
</reference>
<dbReference type="Proteomes" id="UP000837675">
    <property type="component" value="Unassembled WGS sequence"/>
</dbReference>
<sequence length="212" mass="23857">MNFIQIIIYCALLFFTPILSIAAATKNEKAEVLQINSNDKFLGNKNAKIVLIEYSSLACPHCADFHISTLPKIKENYIDKGILVYVHRNFPTNKPSLFAAMLASCSNNYFPFLNGLFLSQESWGYSTNFEKSLCNIAKLSGMEKSDFDKCLQNKELKDSIYSEAFKASKILEINATPVFFLNGERIEGAIAYDSLATKIDSRIKLYSNISNK</sequence>
<dbReference type="Pfam" id="PF13462">
    <property type="entry name" value="Thioredoxin_4"/>
    <property type="match status" value="1"/>
</dbReference>
<keyword evidence="3" id="KW-0560">Oxidoreductase</keyword>
<keyword evidence="5" id="KW-0676">Redox-active center</keyword>
<evidence type="ECO:0000256" key="3">
    <source>
        <dbReference type="ARBA" id="ARBA00023002"/>
    </source>
</evidence>
<dbReference type="AlphaFoldDB" id="A0A8S4BXC6"/>
<evidence type="ECO:0000256" key="4">
    <source>
        <dbReference type="ARBA" id="ARBA00023157"/>
    </source>
</evidence>